<dbReference type="GeneID" id="106159893"/>
<dbReference type="InterPro" id="IPR005331">
    <property type="entry name" value="Sulfotransferase"/>
</dbReference>
<dbReference type="InParanoid" id="A0A1S3I0K3"/>
<dbReference type="PANTHER" id="PTHR12137:SF54">
    <property type="entry name" value="CARBOHYDRATE SULFOTRANSFERASE"/>
    <property type="match status" value="1"/>
</dbReference>
<dbReference type="GO" id="GO:0000139">
    <property type="term" value="C:Golgi membrane"/>
    <property type="evidence" value="ECO:0007669"/>
    <property type="project" value="UniProtKB-SubCell"/>
</dbReference>
<evidence type="ECO:0000313" key="13">
    <source>
        <dbReference type="Proteomes" id="UP000085678"/>
    </source>
</evidence>
<dbReference type="KEGG" id="lak:106159893"/>
<dbReference type="PANTHER" id="PTHR12137">
    <property type="entry name" value="CARBOHYDRATE SULFOTRANSFERASE"/>
    <property type="match status" value="1"/>
</dbReference>
<evidence type="ECO:0000256" key="8">
    <source>
        <dbReference type="ARBA" id="ARBA00023157"/>
    </source>
</evidence>
<reference evidence="14" key="1">
    <citation type="submission" date="2025-08" db="UniProtKB">
        <authorList>
            <consortium name="RefSeq"/>
        </authorList>
    </citation>
    <scope>IDENTIFICATION</scope>
    <source>
        <tissue evidence="14">Gonads</tissue>
    </source>
</reference>
<evidence type="ECO:0000313" key="14">
    <source>
        <dbReference type="RefSeq" id="XP_013391792.1"/>
    </source>
</evidence>
<dbReference type="EC" id="2.8.2.-" evidence="11"/>
<evidence type="ECO:0000256" key="10">
    <source>
        <dbReference type="PROSITE-ProRule" id="PRU00059"/>
    </source>
</evidence>
<dbReference type="AlphaFoldDB" id="A0A1S3I0K3"/>
<dbReference type="GO" id="GO:0008146">
    <property type="term" value="F:sulfotransferase activity"/>
    <property type="evidence" value="ECO:0007669"/>
    <property type="project" value="InterPro"/>
</dbReference>
<dbReference type="OrthoDB" id="2019940at2759"/>
<comment type="subcellular location">
    <subcellularLocation>
        <location evidence="1 11">Golgi apparatus membrane</location>
        <topology evidence="1 11">Single-pass type II membrane protein</topology>
    </subcellularLocation>
</comment>
<evidence type="ECO:0000256" key="2">
    <source>
        <dbReference type="ARBA" id="ARBA00006339"/>
    </source>
</evidence>
<dbReference type="SUPFAM" id="SSF49854">
    <property type="entry name" value="Spermadhesin, CUB domain"/>
    <property type="match status" value="1"/>
</dbReference>
<keyword evidence="11" id="KW-0119">Carbohydrate metabolism</keyword>
<evidence type="ECO:0000259" key="12">
    <source>
        <dbReference type="PROSITE" id="PS01180"/>
    </source>
</evidence>
<dbReference type="InterPro" id="IPR035914">
    <property type="entry name" value="Sperma_CUB_dom_sf"/>
</dbReference>
<dbReference type="Proteomes" id="UP000085678">
    <property type="component" value="Unplaced"/>
</dbReference>
<keyword evidence="9 11" id="KW-0325">Glycoprotein</keyword>
<organism evidence="13 14">
    <name type="scientific">Lingula anatina</name>
    <name type="common">Brachiopod</name>
    <name type="synonym">Lingula unguis</name>
    <dbReference type="NCBI Taxonomy" id="7574"/>
    <lineage>
        <taxon>Eukaryota</taxon>
        <taxon>Metazoa</taxon>
        <taxon>Spiralia</taxon>
        <taxon>Lophotrochozoa</taxon>
        <taxon>Brachiopoda</taxon>
        <taxon>Linguliformea</taxon>
        <taxon>Lingulata</taxon>
        <taxon>Lingulida</taxon>
        <taxon>Linguloidea</taxon>
        <taxon>Lingulidae</taxon>
        <taxon>Lingula</taxon>
    </lineage>
</organism>
<sequence>MKRRRQMLFQMCKDQNETIPPEAPTKVKQPIPNRIFVEDIHEIILCPMAKAASKTWLKIYFKLNKQMNTSALHNDWIPKHAIRVHKLNKYTDFGITTRLNTYLKIMTVRHPLIRLVSVYHEQVAPPGSQYEGDVKRFIAKTEGRKIQSVSFEDFLRYAIQTPNMHWDPFKKFCDPCYIDYDLLVYFETMEDDAKNTLILLGADDMIKLPPSHRADKMSADDEARKHYDGVPRGKIIVLEILTLDITWDQEKWLCQDYVEVRYRAHLSETGGRFCGTTLPSTPVYSYTNEMLILFRTFKGGGYGFTARYRTESCGGCADPIREEQHACYRKETEQCQESWEEEEYLKCSSFFGNVGEPCGLRHVRKQRNMTCHVDRPYCCQGFALENKKCVAVRPARAIQDSPSENYGAVTMPTMSLRQSTPKLGGSFESSDERTTWPWSGWSEWVCSKPSCGCGTATRTRTCLQPGHRSCGGQHSQTERRACSNRPCYCSVKAPTYYPCPGTHYFGRTNMCVGYTTQKKVCPQAEQQCCPGQSQIGSVCSPWK</sequence>
<evidence type="ECO:0000256" key="1">
    <source>
        <dbReference type="ARBA" id="ARBA00004323"/>
    </source>
</evidence>
<dbReference type="InterPro" id="IPR000884">
    <property type="entry name" value="TSP1_rpt"/>
</dbReference>
<evidence type="ECO:0000256" key="4">
    <source>
        <dbReference type="ARBA" id="ARBA00022692"/>
    </source>
</evidence>
<evidence type="ECO:0000256" key="11">
    <source>
        <dbReference type="RuleBase" id="RU364020"/>
    </source>
</evidence>
<dbReference type="PROSITE" id="PS50092">
    <property type="entry name" value="TSP1"/>
    <property type="match status" value="1"/>
</dbReference>
<dbReference type="InterPro" id="IPR000859">
    <property type="entry name" value="CUB_dom"/>
</dbReference>
<keyword evidence="3 11" id="KW-0808">Transferase</keyword>
<dbReference type="PROSITE" id="PS01180">
    <property type="entry name" value="CUB"/>
    <property type="match status" value="1"/>
</dbReference>
<dbReference type="InterPro" id="IPR018011">
    <property type="entry name" value="Carb_sulfotrans_8-10"/>
</dbReference>
<dbReference type="Pfam" id="PF00431">
    <property type="entry name" value="CUB"/>
    <property type="match status" value="1"/>
</dbReference>
<keyword evidence="8" id="KW-1015">Disulfide bond</keyword>
<accession>A0A1S3I0K3</accession>
<keyword evidence="5" id="KW-1133">Transmembrane helix</keyword>
<evidence type="ECO:0000256" key="6">
    <source>
        <dbReference type="ARBA" id="ARBA00023034"/>
    </source>
</evidence>
<keyword evidence="11" id="KW-0735">Signal-anchor</keyword>
<name>A0A1S3I0K3_LINAN</name>
<gene>
    <name evidence="14" type="primary">LOC106159893</name>
</gene>
<comment type="caution">
    <text evidence="10">Lacks conserved residue(s) required for the propagation of feature annotation.</text>
</comment>
<protein>
    <recommendedName>
        <fullName evidence="11">Carbohydrate sulfotransferase</fullName>
        <ecNumber evidence="11">2.8.2.-</ecNumber>
    </recommendedName>
</protein>
<evidence type="ECO:0000256" key="7">
    <source>
        <dbReference type="ARBA" id="ARBA00023136"/>
    </source>
</evidence>
<evidence type="ECO:0000256" key="3">
    <source>
        <dbReference type="ARBA" id="ARBA00022679"/>
    </source>
</evidence>
<keyword evidence="13" id="KW-1185">Reference proteome</keyword>
<feature type="domain" description="CUB" evidence="12">
    <location>
        <begin position="230"/>
        <end position="311"/>
    </location>
</feature>
<evidence type="ECO:0000256" key="9">
    <source>
        <dbReference type="ARBA" id="ARBA00023180"/>
    </source>
</evidence>
<keyword evidence="4" id="KW-0812">Transmembrane</keyword>
<keyword evidence="6 11" id="KW-0333">Golgi apparatus</keyword>
<keyword evidence="7" id="KW-0472">Membrane</keyword>
<dbReference type="GO" id="GO:0016051">
    <property type="term" value="P:carbohydrate biosynthetic process"/>
    <property type="evidence" value="ECO:0007669"/>
    <property type="project" value="InterPro"/>
</dbReference>
<comment type="similarity">
    <text evidence="2 11">Belongs to the sulfotransferase 2 family.</text>
</comment>
<evidence type="ECO:0000256" key="5">
    <source>
        <dbReference type="ARBA" id="ARBA00022989"/>
    </source>
</evidence>
<dbReference type="Gene3D" id="2.60.120.290">
    <property type="entry name" value="Spermadhesin, CUB domain"/>
    <property type="match status" value="1"/>
</dbReference>
<proteinExistence type="inferred from homology"/>
<dbReference type="RefSeq" id="XP_013391792.1">
    <property type="nucleotide sequence ID" value="XM_013536338.1"/>
</dbReference>
<dbReference type="Pfam" id="PF03567">
    <property type="entry name" value="Sulfotransfer_2"/>
    <property type="match status" value="1"/>
</dbReference>
<dbReference type="CDD" id="cd00041">
    <property type="entry name" value="CUB"/>
    <property type="match status" value="1"/>
</dbReference>